<accession>A0A7Y9NL14</accession>
<evidence type="ECO:0000313" key="2">
    <source>
        <dbReference type="Proteomes" id="UP000534186"/>
    </source>
</evidence>
<dbReference type="AlphaFoldDB" id="A0A7Y9NL14"/>
<comment type="caution">
    <text evidence="1">The sequence shown here is derived from an EMBL/GenBank/DDBJ whole genome shotgun (WGS) entry which is preliminary data.</text>
</comment>
<dbReference type="Proteomes" id="UP000534186">
    <property type="component" value="Unassembled WGS sequence"/>
</dbReference>
<reference evidence="1 2" key="1">
    <citation type="submission" date="2020-07" db="EMBL/GenBank/DDBJ databases">
        <title>Genomic Encyclopedia of Type Strains, Phase IV (KMG-V): Genome sequencing to study the core and pangenomes of soil and plant-associated prokaryotes.</title>
        <authorList>
            <person name="Whitman W."/>
        </authorList>
    </citation>
    <scope>NUCLEOTIDE SEQUENCE [LARGE SCALE GENOMIC DNA]</scope>
    <source>
        <strain evidence="1 2">M8UP30</strain>
    </source>
</reference>
<protein>
    <submittedName>
        <fullName evidence="1">Uncharacterized protein</fullName>
    </submittedName>
</protein>
<sequence>MAIDSVGFDFLTSEWPDLVDIANADNYLREVALANDPPSKTLYDPERDGIRCRSLGVFEHWNNGTDKKYSGNLGKTHGIELFKVI</sequence>
<gene>
    <name evidence="1" type="ORF">HDF12_001160</name>
</gene>
<organism evidence="1 2">
    <name type="scientific">Tunturiibacter lichenicola</name>
    <dbReference type="NCBI Taxonomy" id="2051959"/>
    <lineage>
        <taxon>Bacteria</taxon>
        <taxon>Pseudomonadati</taxon>
        <taxon>Acidobacteriota</taxon>
        <taxon>Terriglobia</taxon>
        <taxon>Terriglobales</taxon>
        <taxon>Acidobacteriaceae</taxon>
        <taxon>Tunturiibacter</taxon>
    </lineage>
</organism>
<dbReference type="EMBL" id="JACCCV010000001">
    <property type="protein sequence ID" value="NYF50795.1"/>
    <property type="molecule type" value="Genomic_DNA"/>
</dbReference>
<name>A0A7Y9NL14_9BACT</name>
<evidence type="ECO:0000313" key="1">
    <source>
        <dbReference type="EMBL" id="NYF50795.1"/>
    </source>
</evidence>
<proteinExistence type="predicted"/>